<dbReference type="SMART" id="SM00355">
    <property type="entry name" value="ZnF_C2H2"/>
    <property type="match status" value="1"/>
</dbReference>
<sequence length="109" mass="13197">MSKAAKLAELYKGVTRVDVNRKCDLCDKEAHEIIKRGLDFYSRCEEHSKDNIWRMRWKNNRTVLLEHGMFAVKGFYECPVCWKKYKTEKPFKKHLQTHSKEEFEKWVNK</sequence>
<dbReference type="STRING" id="81408.B4119_3406"/>
<dbReference type="InterPro" id="IPR013087">
    <property type="entry name" value="Znf_C2H2_type"/>
</dbReference>
<proteinExistence type="predicted"/>
<name>A0A150L5T6_9BACL</name>
<dbReference type="Proteomes" id="UP000075455">
    <property type="component" value="Unassembled WGS sequence"/>
</dbReference>
<evidence type="ECO:0000313" key="3">
    <source>
        <dbReference type="Proteomes" id="UP000075455"/>
    </source>
</evidence>
<dbReference type="RefSeq" id="WP_061580074.1">
    <property type="nucleotide sequence ID" value="NZ_LQYS01000114.1"/>
</dbReference>
<gene>
    <name evidence="2" type="ORF">B4119_3406</name>
</gene>
<accession>A0A150L5T6</accession>
<dbReference type="PATRIC" id="fig|81408.3.peg.951"/>
<evidence type="ECO:0000313" key="2">
    <source>
        <dbReference type="EMBL" id="KYD07655.1"/>
    </source>
</evidence>
<reference evidence="2 3" key="1">
    <citation type="submission" date="2016-01" db="EMBL/GenBank/DDBJ databases">
        <title>Draft Genome Sequences of Seven Thermophilic Sporeformers Isolated from Foods.</title>
        <authorList>
            <person name="Berendsen E.M."/>
            <person name="Wells-Bennik M.H."/>
            <person name="Krawcyk A.O."/>
            <person name="De Jong A."/>
            <person name="Holsappel S."/>
            <person name="Eijlander R.T."/>
            <person name="Kuipers O.P."/>
        </authorList>
    </citation>
    <scope>NUCLEOTIDE SEQUENCE [LARGE SCALE GENOMIC DNA]</scope>
    <source>
        <strain evidence="2 3">B4119</strain>
    </source>
</reference>
<dbReference type="EMBL" id="LQYS01000114">
    <property type="protein sequence ID" value="KYD07655.1"/>
    <property type="molecule type" value="Genomic_DNA"/>
</dbReference>
<dbReference type="PROSITE" id="PS00028">
    <property type="entry name" value="ZINC_FINGER_C2H2_1"/>
    <property type="match status" value="1"/>
</dbReference>
<comment type="caution">
    <text evidence="2">The sequence shown here is derived from an EMBL/GenBank/DDBJ whole genome shotgun (WGS) entry which is preliminary data.</text>
</comment>
<dbReference type="PROSITE" id="PS50157">
    <property type="entry name" value="ZINC_FINGER_C2H2_2"/>
    <property type="match status" value="1"/>
</dbReference>
<evidence type="ECO:0000259" key="1">
    <source>
        <dbReference type="PROSITE" id="PS50157"/>
    </source>
</evidence>
<organism evidence="2 3">
    <name type="scientific">Saccharococcus caldoxylosilyticus</name>
    <dbReference type="NCBI Taxonomy" id="81408"/>
    <lineage>
        <taxon>Bacteria</taxon>
        <taxon>Bacillati</taxon>
        <taxon>Bacillota</taxon>
        <taxon>Bacilli</taxon>
        <taxon>Bacillales</taxon>
        <taxon>Anoxybacillaceae</taxon>
        <taxon>Saccharococcus</taxon>
    </lineage>
</organism>
<feature type="domain" description="C2H2-type" evidence="1">
    <location>
        <begin position="76"/>
        <end position="103"/>
    </location>
</feature>
<dbReference type="AlphaFoldDB" id="A0A150L5T6"/>
<protein>
    <recommendedName>
        <fullName evidence="1">C2H2-type domain-containing protein</fullName>
    </recommendedName>
</protein>